<dbReference type="SMART" id="SM00554">
    <property type="entry name" value="FAS1"/>
    <property type="match status" value="1"/>
</dbReference>
<dbReference type="FunFam" id="2.30.180.10:FF:000032">
    <property type="entry name" value="Fasciclin domain-containing protein, putative"/>
    <property type="match status" value="1"/>
</dbReference>
<dbReference type="AlphaFoldDB" id="A0A1G9N1B7"/>
<sequence length="183" mass="20329">MIKKTISALLLTGIVAASTIPARAQVVASSMPYVKENMPIKEMVMEPTKSITVNVVVNEHLNYFREALMITDLGKTLNNQDGPFTVFAPIDEAFDMIPERYLNVMMEDRNEILTDLLRYHIVPGQIDVAQLKDGQHLKTLQGKKLRVSRKGDQVYINGAPILTSNIASRNGVIHTIGNIAMIP</sequence>
<dbReference type="EMBL" id="FNFO01000008">
    <property type="protein sequence ID" value="SDL80310.1"/>
    <property type="molecule type" value="Genomic_DNA"/>
</dbReference>
<keyword evidence="4" id="KW-1185">Reference proteome</keyword>
<name>A0A1G9N1B7_9BACT</name>
<dbReference type="InterPro" id="IPR000782">
    <property type="entry name" value="FAS1_domain"/>
</dbReference>
<evidence type="ECO:0000259" key="2">
    <source>
        <dbReference type="PROSITE" id="PS50213"/>
    </source>
</evidence>
<accession>A0A1G9N1B7</accession>
<dbReference type="PANTHER" id="PTHR10900:SF77">
    <property type="entry name" value="FI19380P1"/>
    <property type="match status" value="1"/>
</dbReference>
<dbReference type="InterPro" id="IPR050904">
    <property type="entry name" value="Adhesion/Biosynth-related"/>
</dbReference>
<dbReference type="PANTHER" id="PTHR10900">
    <property type="entry name" value="PERIOSTIN-RELATED"/>
    <property type="match status" value="1"/>
</dbReference>
<feature type="signal peptide" evidence="1">
    <location>
        <begin position="1"/>
        <end position="24"/>
    </location>
</feature>
<dbReference type="InterPro" id="IPR036378">
    <property type="entry name" value="FAS1_dom_sf"/>
</dbReference>
<protein>
    <submittedName>
        <fullName evidence="3">Uncaracterized surface protein containing fasciclin (FAS1) repeats</fullName>
    </submittedName>
</protein>
<proteinExistence type="predicted"/>
<keyword evidence="1" id="KW-0732">Signal</keyword>
<dbReference type="SUPFAM" id="SSF82153">
    <property type="entry name" value="FAS1 domain"/>
    <property type="match status" value="1"/>
</dbReference>
<dbReference type="Gene3D" id="2.30.180.10">
    <property type="entry name" value="FAS1 domain"/>
    <property type="match status" value="1"/>
</dbReference>
<reference evidence="3 4" key="1">
    <citation type="submission" date="2016-10" db="EMBL/GenBank/DDBJ databases">
        <authorList>
            <person name="de Groot N.N."/>
        </authorList>
    </citation>
    <scope>NUCLEOTIDE SEQUENCE [LARGE SCALE GENOMIC DNA]</scope>
    <source>
        <strain evidence="3 4">DSM 25186</strain>
    </source>
</reference>
<dbReference type="Proteomes" id="UP000198510">
    <property type="component" value="Unassembled WGS sequence"/>
</dbReference>
<evidence type="ECO:0000313" key="4">
    <source>
        <dbReference type="Proteomes" id="UP000198510"/>
    </source>
</evidence>
<dbReference type="RefSeq" id="WP_176956122.1">
    <property type="nucleotide sequence ID" value="NZ_FNFO01000008.1"/>
</dbReference>
<dbReference type="STRING" id="1075417.SAMN05421823_108151"/>
<evidence type="ECO:0000313" key="3">
    <source>
        <dbReference type="EMBL" id="SDL80310.1"/>
    </source>
</evidence>
<dbReference type="PROSITE" id="PS50213">
    <property type="entry name" value="FAS1"/>
    <property type="match status" value="1"/>
</dbReference>
<dbReference type="Pfam" id="PF02469">
    <property type="entry name" value="Fasciclin"/>
    <property type="match status" value="1"/>
</dbReference>
<feature type="chain" id="PRO_5011523920" evidence="1">
    <location>
        <begin position="25"/>
        <end position="183"/>
    </location>
</feature>
<gene>
    <name evidence="3" type="ORF">SAMN05421823_108151</name>
</gene>
<feature type="domain" description="FAS1" evidence="2">
    <location>
        <begin position="48"/>
        <end position="180"/>
    </location>
</feature>
<organism evidence="3 4">
    <name type="scientific">Catalinimonas alkaloidigena</name>
    <dbReference type="NCBI Taxonomy" id="1075417"/>
    <lineage>
        <taxon>Bacteria</taxon>
        <taxon>Pseudomonadati</taxon>
        <taxon>Bacteroidota</taxon>
        <taxon>Cytophagia</taxon>
        <taxon>Cytophagales</taxon>
        <taxon>Catalimonadaceae</taxon>
        <taxon>Catalinimonas</taxon>
    </lineage>
</organism>
<evidence type="ECO:0000256" key="1">
    <source>
        <dbReference type="SAM" id="SignalP"/>
    </source>
</evidence>